<dbReference type="Pfam" id="PF01957">
    <property type="entry name" value="NfeD"/>
    <property type="match status" value="1"/>
</dbReference>
<accession>A0ABU9YNF5</accession>
<dbReference type="EMBL" id="JBBKTW010000007">
    <property type="protein sequence ID" value="MEN2990334.1"/>
    <property type="molecule type" value="Genomic_DNA"/>
</dbReference>
<dbReference type="Proteomes" id="UP001413721">
    <property type="component" value="Unassembled WGS sequence"/>
</dbReference>
<keyword evidence="3 5" id="KW-1133">Transmembrane helix</keyword>
<keyword evidence="2 5" id="KW-0812">Transmembrane</keyword>
<comment type="subcellular location">
    <subcellularLocation>
        <location evidence="1">Membrane</location>
        <topology evidence="1">Multi-pass membrane protein</topology>
    </subcellularLocation>
</comment>
<evidence type="ECO:0000313" key="7">
    <source>
        <dbReference type="EMBL" id="MEN2990334.1"/>
    </source>
</evidence>
<evidence type="ECO:0000256" key="1">
    <source>
        <dbReference type="ARBA" id="ARBA00004141"/>
    </source>
</evidence>
<evidence type="ECO:0000256" key="5">
    <source>
        <dbReference type="SAM" id="Phobius"/>
    </source>
</evidence>
<dbReference type="InterPro" id="IPR002810">
    <property type="entry name" value="NfeD-like_C"/>
</dbReference>
<dbReference type="RefSeq" id="WP_345931797.1">
    <property type="nucleotide sequence ID" value="NZ_JBBKTV010000002.1"/>
</dbReference>
<evidence type="ECO:0000256" key="4">
    <source>
        <dbReference type="ARBA" id="ARBA00023136"/>
    </source>
</evidence>
<evidence type="ECO:0000259" key="6">
    <source>
        <dbReference type="Pfam" id="PF01957"/>
    </source>
</evidence>
<keyword evidence="8" id="KW-1185">Reference proteome</keyword>
<feature type="transmembrane region" description="Helical" evidence="5">
    <location>
        <begin position="59"/>
        <end position="77"/>
    </location>
</feature>
<evidence type="ECO:0000256" key="2">
    <source>
        <dbReference type="ARBA" id="ARBA00022692"/>
    </source>
</evidence>
<dbReference type="PANTHER" id="PTHR33507:SF3">
    <property type="entry name" value="INNER MEMBRANE PROTEIN YBBJ"/>
    <property type="match status" value="1"/>
</dbReference>
<proteinExistence type="predicted"/>
<name>A0ABU9YNF5_9PROT</name>
<feature type="domain" description="NfeD-like C-terminal" evidence="6">
    <location>
        <begin position="102"/>
        <end position="151"/>
    </location>
</feature>
<dbReference type="Gene3D" id="2.40.50.140">
    <property type="entry name" value="Nucleic acid-binding proteins"/>
    <property type="match status" value="1"/>
</dbReference>
<gene>
    <name evidence="7" type="ORF">WG926_18625</name>
</gene>
<keyword evidence="4 5" id="KW-0472">Membrane</keyword>
<evidence type="ECO:0000256" key="3">
    <source>
        <dbReference type="ARBA" id="ARBA00022989"/>
    </source>
</evidence>
<evidence type="ECO:0000313" key="8">
    <source>
        <dbReference type="Proteomes" id="UP001413721"/>
    </source>
</evidence>
<dbReference type="PANTHER" id="PTHR33507">
    <property type="entry name" value="INNER MEMBRANE PROTEIN YBBJ"/>
    <property type="match status" value="1"/>
</dbReference>
<reference evidence="7 8" key="1">
    <citation type="submission" date="2024-03" db="EMBL/GenBank/DDBJ databases">
        <title>High-quality draft genome sequencing of Tistrella sp. BH-R2-4.</title>
        <authorList>
            <person name="Dong C."/>
        </authorList>
    </citation>
    <scope>NUCLEOTIDE SEQUENCE [LARGE SCALE GENOMIC DNA]</scope>
    <source>
        <strain evidence="7 8">BH-R2-4</strain>
    </source>
</reference>
<sequence>MFGLAPLSPWIWLIIGAVLAAGELLMPGVFLLWFGLAALVTAGVSATVLPDSAGLSSQLLVFAGAALASVAIGWLFWHRNARRPDAGDATASELGDRRRFVVGHIGVVEEPITGGRGRVRLGDGTWSATGPDLAAGTIVRVTGIRGIVIEVIAEEQNSRT</sequence>
<dbReference type="InterPro" id="IPR012340">
    <property type="entry name" value="NA-bd_OB-fold"/>
</dbReference>
<protein>
    <submittedName>
        <fullName evidence="7">NfeD family protein</fullName>
    </submittedName>
</protein>
<dbReference type="InterPro" id="IPR052165">
    <property type="entry name" value="Membrane_assoc_protease"/>
</dbReference>
<organism evidence="7 8">
    <name type="scientific">Tistrella arctica</name>
    <dbReference type="NCBI Taxonomy" id="3133430"/>
    <lineage>
        <taxon>Bacteria</taxon>
        <taxon>Pseudomonadati</taxon>
        <taxon>Pseudomonadota</taxon>
        <taxon>Alphaproteobacteria</taxon>
        <taxon>Geminicoccales</taxon>
        <taxon>Geminicoccaceae</taxon>
        <taxon>Tistrella</taxon>
    </lineage>
</organism>
<comment type="caution">
    <text evidence="7">The sequence shown here is derived from an EMBL/GenBank/DDBJ whole genome shotgun (WGS) entry which is preliminary data.</text>
</comment>